<evidence type="ECO:0008006" key="6">
    <source>
        <dbReference type="Google" id="ProtNLM"/>
    </source>
</evidence>
<keyword evidence="1" id="KW-1133">Transmembrane helix</keyword>
<feature type="transmembrane region" description="Helical" evidence="1">
    <location>
        <begin position="12"/>
        <end position="30"/>
    </location>
</feature>
<dbReference type="Pfam" id="PF19040">
    <property type="entry name" value="SGNH"/>
    <property type="match status" value="1"/>
</dbReference>
<evidence type="ECO:0000259" key="3">
    <source>
        <dbReference type="Pfam" id="PF19040"/>
    </source>
</evidence>
<dbReference type="RefSeq" id="WP_072604441.1">
    <property type="nucleotide sequence ID" value="NZ_CP018171.1"/>
</dbReference>
<name>A0A1L3SRJ2_9HYPH</name>
<dbReference type="PANTHER" id="PTHR23028:SF53">
    <property type="entry name" value="ACYL_TRANSF_3 DOMAIN-CONTAINING PROTEIN"/>
    <property type="match status" value="1"/>
</dbReference>
<gene>
    <name evidence="4" type="ORF">BSQ44_12095</name>
</gene>
<reference evidence="5" key="1">
    <citation type="submission" date="2016-11" db="EMBL/GenBank/DDBJ databases">
        <title>Mesorhizobium oceanicum sp. nov., isolated from deep seawater in South China Sea.</title>
        <authorList>
            <person name="Fu G.-Y."/>
        </authorList>
    </citation>
    <scope>NUCLEOTIDE SEQUENCE [LARGE SCALE GENOMIC DNA]</scope>
    <source>
        <strain evidence="5">B7</strain>
    </source>
</reference>
<dbReference type="GO" id="GO:0016747">
    <property type="term" value="F:acyltransferase activity, transferring groups other than amino-acyl groups"/>
    <property type="evidence" value="ECO:0007669"/>
    <property type="project" value="InterPro"/>
</dbReference>
<dbReference type="Pfam" id="PF01757">
    <property type="entry name" value="Acyl_transf_3"/>
    <property type="match status" value="1"/>
</dbReference>
<feature type="transmembrane region" description="Helical" evidence="1">
    <location>
        <begin position="164"/>
        <end position="184"/>
    </location>
</feature>
<feature type="transmembrane region" description="Helical" evidence="1">
    <location>
        <begin position="75"/>
        <end position="95"/>
    </location>
</feature>
<dbReference type="EMBL" id="CP018171">
    <property type="protein sequence ID" value="APH72024.1"/>
    <property type="molecule type" value="Genomic_DNA"/>
</dbReference>
<dbReference type="OrthoDB" id="9796461at2"/>
<feature type="transmembrane region" description="Helical" evidence="1">
    <location>
        <begin position="36"/>
        <end position="54"/>
    </location>
</feature>
<feature type="transmembrane region" description="Helical" evidence="1">
    <location>
        <begin position="275"/>
        <end position="298"/>
    </location>
</feature>
<organism evidence="4 5">
    <name type="scientific">Aquibium oceanicum</name>
    <dbReference type="NCBI Taxonomy" id="1670800"/>
    <lineage>
        <taxon>Bacteria</taxon>
        <taxon>Pseudomonadati</taxon>
        <taxon>Pseudomonadota</taxon>
        <taxon>Alphaproteobacteria</taxon>
        <taxon>Hyphomicrobiales</taxon>
        <taxon>Phyllobacteriaceae</taxon>
        <taxon>Aquibium</taxon>
    </lineage>
</organism>
<evidence type="ECO:0000259" key="2">
    <source>
        <dbReference type="Pfam" id="PF01757"/>
    </source>
</evidence>
<keyword evidence="1" id="KW-0472">Membrane</keyword>
<keyword evidence="5" id="KW-1185">Reference proteome</keyword>
<dbReference type="GO" id="GO:0009103">
    <property type="term" value="P:lipopolysaccharide biosynthetic process"/>
    <property type="evidence" value="ECO:0007669"/>
    <property type="project" value="TreeGrafter"/>
</dbReference>
<dbReference type="Proteomes" id="UP000182840">
    <property type="component" value="Chromosome"/>
</dbReference>
<feature type="transmembrane region" description="Helical" evidence="1">
    <location>
        <begin position="340"/>
        <end position="363"/>
    </location>
</feature>
<keyword evidence="1" id="KW-0812">Transmembrane</keyword>
<feature type="transmembrane region" description="Helical" evidence="1">
    <location>
        <begin position="310"/>
        <end position="328"/>
    </location>
</feature>
<feature type="transmembrane region" description="Helical" evidence="1">
    <location>
        <begin position="190"/>
        <end position="210"/>
    </location>
</feature>
<sequence>MKDRAFRGDIQALRAFAVVVVLLFHVDAGWMAGGYLGVDIFFVISGYLISGIILRDVAGGRTALWQFYLRRIRRLLPASVVTIAATLVVGGVLLSTDDLAAAARSGLAAAFSASNIVFWLEAGYFDEAADTKPFLHTWSLGVEEQFYLLWPAALLVFSRLGRKATIWFVVTSGLISLVAAEALLSNHPEAVFFLVPFRIFEFAAGALLTFVNPAAASRTGLLAFLAGVAVMLASCVLLEATFPMPGLVSLIPVAGAVLCIYFGKSAPALAMSRPVIFIGDISYSLYLVHWPIVVFYKYRIEPELGPRDQVLLLAAAVAAGIALNIFVERPMRSDLFWKRSGYRVAGGLAAVVIVSAAATHAWWSGGWQWRIPAEVREASTSVAHYKSERSAYLLKIRDKNKRSSADGDILLIGDSHGQDLDIALHASGYEVRRLFMPYDCQPAVGERPIEVGLASSMVTSAEEAEVCRKRFDLLLKDKRLRNARAVILAPRWKQWSVDRLGATIAALRKTTAAPIFVFGATWEYAPKIPIILQRYGRVDGIDEFAAKFEKTLPPTLNRQLERASETLNFHFVDKMRVACQPRCPVFVPGTSELTVWDYGHWTVAGASYFGRLLLEAEPELKYILRARD</sequence>
<dbReference type="KEGG" id="meso:BSQ44_12095"/>
<feature type="domain" description="Acyltransferase 3" evidence="2">
    <location>
        <begin position="9"/>
        <end position="322"/>
    </location>
</feature>
<dbReference type="STRING" id="1670800.BSQ44_12095"/>
<evidence type="ECO:0000313" key="4">
    <source>
        <dbReference type="EMBL" id="APH72024.1"/>
    </source>
</evidence>
<protein>
    <recommendedName>
        <fullName evidence="6">Acyltransferase</fullName>
    </recommendedName>
</protein>
<dbReference type="InterPro" id="IPR002656">
    <property type="entry name" value="Acyl_transf_3_dom"/>
</dbReference>
<dbReference type="PANTHER" id="PTHR23028">
    <property type="entry name" value="ACETYLTRANSFERASE"/>
    <property type="match status" value="1"/>
</dbReference>
<feature type="transmembrane region" description="Helical" evidence="1">
    <location>
        <begin position="246"/>
        <end position="263"/>
    </location>
</feature>
<evidence type="ECO:0000313" key="5">
    <source>
        <dbReference type="Proteomes" id="UP000182840"/>
    </source>
</evidence>
<dbReference type="AlphaFoldDB" id="A0A1L3SRJ2"/>
<dbReference type="InterPro" id="IPR043968">
    <property type="entry name" value="SGNH"/>
</dbReference>
<feature type="transmembrane region" description="Helical" evidence="1">
    <location>
        <begin position="222"/>
        <end position="240"/>
    </location>
</feature>
<feature type="domain" description="SGNH" evidence="3">
    <location>
        <begin position="406"/>
        <end position="613"/>
    </location>
</feature>
<proteinExistence type="predicted"/>
<evidence type="ECO:0000256" key="1">
    <source>
        <dbReference type="SAM" id="Phobius"/>
    </source>
</evidence>
<accession>A0A1L3SRJ2</accession>
<dbReference type="InterPro" id="IPR050879">
    <property type="entry name" value="Acyltransferase_3"/>
</dbReference>
<dbReference type="GO" id="GO:0016020">
    <property type="term" value="C:membrane"/>
    <property type="evidence" value="ECO:0007669"/>
    <property type="project" value="TreeGrafter"/>
</dbReference>